<dbReference type="InterPro" id="IPR000524">
    <property type="entry name" value="Tscrpt_reg_HTH_GntR"/>
</dbReference>
<keyword evidence="1" id="KW-0805">Transcription regulation</keyword>
<dbReference type="Pfam" id="PF00392">
    <property type="entry name" value="GntR"/>
    <property type="match status" value="1"/>
</dbReference>
<evidence type="ECO:0000256" key="2">
    <source>
        <dbReference type="ARBA" id="ARBA00023125"/>
    </source>
</evidence>
<organism evidence="5 6">
    <name type="scientific">Candidatus Viadribacter manganicus</name>
    <dbReference type="NCBI Taxonomy" id="1759059"/>
    <lineage>
        <taxon>Bacteria</taxon>
        <taxon>Pseudomonadati</taxon>
        <taxon>Pseudomonadota</taxon>
        <taxon>Alphaproteobacteria</taxon>
        <taxon>Hyphomonadales</taxon>
        <taxon>Hyphomonadaceae</taxon>
        <taxon>Candidatus Viadribacter</taxon>
    </lineage>
</organism>
<dbReference type="FunCoup" id="A0A1B1AIS0">
    <property type="interactions" value="19"/>
</dbReference>
<dbReference type="InterPro" id="IPR011711">
    <property type="entry name" value="GntR_C"/>
</dbReference>
<evidence type="ECO:0000259" key="4">
    <source>
        <dbReference type="PROSITE" id="PS50949"/>
    </source>
</evidence>
<dbReference type="InterPro" id="IPR008920">
    <property type="entry name" value="TF_FadR/GntR_C"/>
</dbReference>
<dbReference type="SUPFAM" id="SSF48008">
    <property type="entry name" value="GntR ligand-binding domain-like"/>
    <property type="match status" value="1"/>
</dbReference>
<accession>A0A1B1AIS0</accession>
<keyword evidence="2" id="KW-0238">DNA-binding</keyword>
<dbReference type="GO" id="GO:0003677">
    <property type="term" value="F:DNA binding"/>
    <property type="evidence" value="ECO:0007669"/>
    <property type="project" value="UniProtKB-KW"/>
</dbReference>
<dbReference type="OrthoDB" id="9812645at2"/>
<name>A0A1B1AIS0_9PROT</name>
<dbReference type="SUPFAM" id="SSF46785">
    <property type="entry name" value="Winged helix' DNA-binding domain"/>
    <property type="match status" value="1"/>
</dbReference>
<dbReference type="InterPro" id="IPR036388">
    <property type="entry name" value="WH-like_DNA-bd_sf"/>
</dbReference>
<evidence type="ECO:0000256" key="1">
    <source>
        <dbReference type="ARBA" id="ARBA00023015"/>
    </source>
</evidence>
<dbReference type="PANTHER" id="PTHR43537">
    <property type="entry name" value="TRANSCRIPTIONAL REGULATOR, GNTR FAMILY"/>
    <property type="match status" value="1"/>
</dbReference>
<sequence>MSTTTPTHRPAEGGTLVQSAINAVTTHIRDHGLRVGDTLPGEGHFAETLGVSRAVMREAFGALAALKLIDVGNGRRPRVGALDGSVIATSLQHAISTAQITVPDIWDVRRTIEQRTAALAATARTDQEAAEIVALAEAMANDKDDLAKRTAHDIAFHNAIAKASHNVLFVEIVASFAPLMEVAVPTAWRTRVAKRQKQLMIDRHIAVAAAIRDRDPVAAAAAMAFHFDDAIGDLLKVEAANGAD</sequence>
<dbReference type="SMART" id="SM00895">
    <property type="entry name" value="FCD"/>
    <property type="match status" value="1"/>
</dbReference>
<dbReference type="InParanoid" id="A0A1B1AIS0"/>
<dbReference type="PANTHER" id="PTHR43537:SF5">
    <property type="entry name" value="UXU OPERON TRANSCRIPTIONAL REGULATOR"/>
    <property type="match status" value="1"/>
</dbReference>
<dbReference type="AlphaFoldDB" id="A0A1B1AIS0"/>
<dbReference type="Pfam" id="PF07729">
    <property type="entry name" value="FCD"/>
    <property type="match status" value="1"/>
</dbReference>
<dbReference type="RefSeq" id="WP_066771561.1">
    <property type="nucleotide sequence ID" value="NZ_CP013244.1"/>
</dbReference>
<reference evidence="5 6" key="1">
    <citation type="submission" date="2015-11" db="EMBL/GenBank/DDBJ databases">
        <title>Whole-Genome Sequence of Candidatus Oderbacter manganicum from the National Park Lower Oder Valley, Germany.</title>
        <authorList>
            <person name="Braun B."/>
            <person name="Liere K."/>
            <person name="Szewzyk U."/>
        </authorList>
    </citation>
    <scope>NUCLEOTIDE SEQUENCE [LARGE SCALE GENOMIC DNA]</scope>
    <source>
        <strain evidence="5 6">OTSz_A_272</strain>
    </source>
</reference>
<dbReference type="KEGG" id="cbot:ATE48_11255"/>
<dbReference type="GO" id="GO:0003700">
    <property type="term" value="F:DNA-binding transcription factor activity"/>
    <property type="evidence" value="ECO:0007669"/>
    <property type="project" value="InterPro"/>
</dbReference>
<keyword evidence="6" id="KW-1185">Reference proteome</keyword>
<dbReference type="PROSITE" id="PS50949">
    <property type="entry name" value="HTH_GNTR"/>
    <property type="match status" value="1"/>
</dbReference>
<proteinExistence type="predicted"/>
<keyword evidence="3" id="KW-0804">Transcription</keyword>
<dbReference type="InterPro" id="IPR036390">
    <property type="entry name" value="WH_DNA-bd_sf"/>
</dbReference>
<protein>
    <submittedName>
        <fullName evidence="5">GntR family transcriptional regulator</fullName>
    </submittedName>
</protein>
<gene>
    <name evidence="5" type="ORF">ATE48_11255</name>
</gene>
<dbReference type="SMART" id="SM00345">
    <property type="entry name" value="HTH_GNTR"/>
    <property type="match status" value="1"/>
</dbReference>
<feature type="domain" description="HTH gntR-type" evidence="4">
    <location>
        <begin position="14"/>
        <end position="82"/>
    </location>
</feature>
<evidence type="ECO:0000313" key="5">
    <source>
        <dbReference type="EMBL" id="ANP46453.1"/>
    </source>
</evidence>
<dbReference type="Proteomes" id="UP000092498">
    <property type="component" value="Chromosome"/>
</dbReference>
<dbReference type="Gene3D" id="1.10.10.10">
    <property type="entry name" value="Winged helix-like DNA-binding domain superfamily/Winged helix DNA-binding domain"/>
    <property type="match status" value="1"/>
</dbReference>
<evidence type="ECO:0000313" key="6">
    <source>
        <dbReference type="Proteomes" id="UP000092498"/>
    </source>
</evidence>
<evidence type="ECO:0000256" key="3">
    <source>
        <dbReference type="ARBA" id="ARBA00023163"/>
    </source>
</evidence>
<dbReference type="STRING" id="1759059.ATE48_11255"/>
<dbReference type="Gene3D" id="1.20.120.530">
    <property type="entry name" value="GntR ligand-binding domain-like"/>
    <property type="match status" value="1"/>
</dbReference>
<dbReference type="EMBL" id="CP013244">
    <property type="protein sequence ID" value="ANP46453.1"/>
    <property type="molecule type" value="Genomic_DNA"/>
</dbReference>